<dbReference type="CDD" id="cd22634">
    <property type="entry name" value="Kunitz_SCI-I-like"/>
    <property type="match status" value="1"/>
</dbReference>
<evidence type="ECO:0000256" key="2">
    <source>
        <dbReference type="ARBA" id="ARBA00022900"/>
    </source>
</evidence>
<evidence type="ECO:0000313" key="7">
    <source>
        <dbReference type="RefSeq" id="XP_037883041.1"/>
    </source>
</evidence>
<dbReference type="InterPro" id="IPR002223">
    <property type="entry name" value="Kunitz_BPTI"/>
</dbReference>
<evidence type="ECO:0000256" key="4">
    <source>
        <dbReference type="SAM" id="SignalP"/>
    </source>
</evidence>
<dbReference type="InterPro" id="IPR036880">
    <property type="entry name" value="Kunitz_BPTI_sf"/>
</dbReference>
<dbReference type="AlphaFoldDB" id="A0A8U0WCQ3"/>
<evidence type="ECO:0000259" key="5">
    <source>
        <dbReference type="PROSITE" id="PS50279"/>
    </source>
</evidence>
<dbReference type="InterPro" id="IPR050098">
    <property type="entry name" value="TFPI/VKTCI-like"/>
</dbReference>
<keyword evidence="3" id="KW-1015">Disulfide bond</keyword>
<dbReference type="PANTHER" id="PTHR10083">
    <property type="entry name" value="KUNITZ-TYPE PROTEASE INHIBITOR-RELATED"/>
    <property type="match status" value="1"/>
</dbReference>
<dbReference type="Pfam" id="PF00014">
    <property type="entry name" value="Kunitz_BPTI"/>
    <property type="match status" value="1"/>
</dbReference>
<dbReference type="RefSeq" id="XP_037883041.1">
    <property type="nucleotide sequence ID" value="XM_038027113.1"/>
</dbReference>
<keyword evidence="6" id="KW-1185">Reference proteome</keyword>
<dbReference type="Proteomes" id="UP000092443">
    <property type="component" value="Unplaced"/>
</dbReference>
<evidence type="ECO:0000256" key="3">
    <source>
        <dbReference type="ARBA" id="ARBA00023157"/>
    </source>
</evidence>
<dbReference type="InterPro" id="IPR020901">
    <property type="entry name" value="Prtase_inh_Kunz-CS"/>
</dbReference>
<dbReference type="PROSITE" id="PS50279">
    <property type="entry name" value="BPTI_KUNITZ_2"/>
    <property type="match status" value="1"/>
</dbReference>
<feature type="chain" id="PRO_5035836923" evidence="4">
    <location>
        <begin position="26"/>
        <end position="88"/>
    </location>
</feature>
<keyword evidence="1 7" id="KW-0646">Protease inhibitor</keyword>
<accession>A0A8U0WCQ3</accession>
<organism evidence="6 7">
    <name type="scientific">Glossina fuscipes</name>
    <dbReference type="NCBI Taxonomy" id="7396"/>
    <lineage>
        <taxon>Eukaryota</taxon>
        <taxon>Metazoa</taxon>
        <taxon>Ecdysozoa</taxon>
        <taxon>Arthropoda</taxon>
        <taxon>Hexapoda</taxon>
        <taxon>Insecta</taxon>
        <taxon>Pterygota</taxon>
        <taxon>Neoptera</taxon>
        <taxon>Endopterygota</taxon>
        <taxon>Diptera</taxon>
        <taxon>Brachycera</taxon>
        <taxon>Muscomorpha</taxon>
        <taxon>Hippoboscoidea</taxon>
        <taxon>Glossinidae</taxon>
        <taxon>Glossina</taxon>
    </lineage>
</organism>
<dbReference type="PROSITE" id="PS00280">
    <property type="entry name" value="BPTI_KUNITZ_1"/>
    <property type="match status" value="1"/>
</dbReference>
<sequence length="88" mass="9669">MKMKLLNFHFAIIVILISLAANVIAIKDAVCGLPDSADGDGKIACVAYIPSWTYRSATNECIQFIYGGCGGNKNRFFTQEDCENKCKE</sequence>
<name>A0A8U0WCQ3_9MUSC</name>
<dbReference type="FunFam" id="4.10.410.10:FF:000020">
    <property type="entry name" value="Collagen, type VI, alpha 3"/>
    <property type="match status" value="1"/>
</dbReference>
<keyword evidence="2 7" id="KW-0722">Serine protease inhibitor</keyword>
<dbReference type="GeneID" id="119633517"/>
<dbReference type="Gene3D" id="4.10.410.10">
    <property type="entry name" value="Pancreatic trypsin inhibitor Kunitz domain"/>
    <property type="match status" value="1"/>
</dbReference>
<feature type="signal peptide" evidence="4">
    <location>
        <begin position="1"/>
        <end position="25"/>
    </location>
</feature>
<dbReference type="KEGG" id="gfs:119633517"/>
<dbReference type="PANTHER" id="PTHR10083:SF374">
    <property type="entry name" value="BPTI_KUNITZ INHIBITOR DOMAIN-CONTAINING PROTEIN"/>
    <property type="match status" value="1"/>
</dbReference>
<gene>
    <name evidence="7" type="primary">LOC119633517</name>
</gene>
<dbReference type="SUPFAM" id="SSF57362">
    <property type="entry name" value="BPTI-like"/>
    <property type="match status" value="1"/>
</dbReference>
<dbReference type="PRINTS" id="PR00759">
    <property type="entry name" value="BASICPTASE"/>
</dbReference>
<evidence type="ECO:0000256" key="1">
    <source>
        <dbReference type="ARBA" id="ARBA00022690"/>
    </source>
</evidence>
<proteinExistence type="predicted"/>
<reference evidence="7" key="1">
    <citation type="submission" date="2025-08" db="UniProtKB">
        <authorList>
            <consortium name="RefSeq"/>
        </authorList>
    </citation>
    <scope>IDENTIFICATION</scope>
    <source>
        <tissue evidence="7">Whole body pupa</tissue>
    </source>
</reference>
<feature type="domain" description="BPTI/Kunitz inhibitor" evidence="5">
    <location>
        <begin position="31"/>
        <end position="86"/>
    </location>
</feature>
<protein>
    <submittedName>
        <fullName evidence="7">Male accessory gland serine protease inhibitor-like</fullName>
    </submittedName>
</protein>
<keyword evidence="4" id="KW-0732">Signal</keyword>
<dbReference type="GO" id="GO:0005615">
    <property type="term" value="C:extracellular space"/>
    <property type="evidence" value="ECO:0007669"/>
    <property type="project" value="TreeGrafter"/>
</dbReference>
<dbReference type="SMART" id="SM00131">
    <property type="entry name" value="KU"/>
    <property type="match status" value="1"/>
</dbReference>
<evidence type="ECO:0000313" key="6">
    <source>
        <dbReference type="Proteomes" id="UP000092443"/>
    </source>
</evidence>
<dbReference type="GO" id="GO:0004867">
    <property type="term" value="F:serine-type endopeptidase inhibitor activity"/>
    <property type="evidence" value="ECO:0007669"/>
    <property type="project" value="UniProtKB-KW"/>
</dbReference>